<evidence type="ECO:0000313" key="3">
    <source>
        <dbReference type="Proteomes" id="UP000322225"/>
    </source>
</evidence>
<dbReference type="Proteomes" id="UP000322225">
    <property type="component" value="Chromosome 10"/>
</dbReference>
<reference evidence="2" key="2">
    <citation type="submission" date="2024-01" db="EMBL/GenBank/DDBJ databases">
        <title>Comparative genomics of Cryptococcus and Kwoniella reveals pathogenesis evolution and contrasting modes of karyotype evolution via chromosome fusion or intercentromeric recombination.</title>
        <authorList>
            <person name="Coelho M.A."/>
            <person name="David-Palma M."/>
            <person name="Shea T."/>
            <person name="Bowers K."/>
            <person name="McGinley-Smith S."/>
            <person name="Mohammad A.W."/>
            <person name="Gnirke A."/>
            <person name="Yurkov A.M."/>
            <person name="Nowrousian M."/>
            <person name="Sun S."/>
            <person name="Cuomo C.A."/>
            <person name="Heitman J."/>
        </authorList>
    </citation>
    <scope>NUCLEOTIDE SEQUENCE</scope>
    <source>
        <strain evidence="2">CBS 12478</strain>
    </source>
</reference>
<sequence>MIAANVSERNAPSILLSAEPWLASSHNTMTSQVATALPPPIRMPLSTISPSASSSSLSRSTISDDSKARRENPSSTPSRTSSRPPSSLDVVPENYHHASSSSSQPQRGPPPSAYKLNDGGANTKSTRRVVSESSQGGRVESVDSQGKRSSEKGKERAHLNSGGRTSESRPRKAQWIVDLSETQAGAEAWMDGHRVVLALGSVTTDALAPILYNPTFSNTLLLVGSNETLPAIEALLSPSHLMSSPDRTVYPTIQPFTLPTKSNDSAAHALTVLLAQATTLAQQSRSRSRSSSNLAMSAQGRSRHNSFASTASNSPPGTPPIRRRVMSSLGLSAASRRGSLDSVASDKSTTVIPSSAETPKAELPRGLSDSSMTATNDITPRPSRSRLGSGSRDSIMGSLLKLSEANDAKATYSGQGSAFDAVINFVPSMSEFQPQKALQEMLHQAVVVTTGVAPHLARQGGKSSKAESTPGMPISLIHVLPQSMPAPLPSVIESFLLSLLPSFQGRSSREIFGCVVTTPAWLSPFVEVRRKSPAPEDDVSGAEVLLFGGVRCPHQVLEGQGEHFRPRAFLPNWSACMSMPGLVAEARRPGSGGVAVKQRDMADPPSISYQDVKARTPPQTVQDRLASPLEQIQPRQVQSIPRSQSMPQGVLVQRRSKLSSQVASASDLGHSPTTPDLDPSVSSCASSFALGETGSQGSASGSGSGSGSGLGSAGVVSVESRGGSENDEMTGGAVATEEKKKSLTGWFKNKRRSMRL</sequence>
<feature type="compositionally biased region" description="Polar residues" evidence="1">
    <location>
        <begin position="633"/>
        <end position="647"/>
    </location>
</feature>
<evidence type="ECO:0000256" key="1">
    <source>
        <dbReference type="SAM" id="MobiDB-lite"/>
    </source>
</evidence>
<feature type="compositionally biased region" description="Polar residues" evidence="1">
    <location>
        <begin position="293"/>
        <end position="315"/>
    </location>
</feature>
<organism evidence="2 3">
    <name type="scientific">Kwoniella shandongensis</name>
    <dbReference type="NCBI Taxonomy" id="1734106"/>
    <lineage>
        <taxon>Eukaryota</taxon>
        <taxon>Fungi</taxon>
        <taxon>Dikarya</taxon>
        <taxon>Basidiomycota</taxon>
        <taxon>Agaricomycotina</taxon>
        <taxon>Tremellomycetes</taxon>
        <taxon>Tremellales</taxon>
        <taxon>Cryptococcaceae</taxon>
        <taxon>Kwoniella</taxon>
    </lineage>
</organism>
<reference evidence="2" key="1">
    <citation type="submission" date="2017-08" db="EMBL/GenBank/DDBJ databases">
        <authorList>
            <person name="Cuomo C."/>
            <person name="Billmyre B."/>
            <person name="Heitman J."/>
        </authorList>
    </citation>
    <scope>NUCLEOTIDE SEQUENCE</scope>
    <source>
        <strain evidence="2">CBS 12478</strain>
    </source>
</reference>
<name>A0AAJ8MZW0_9TREE</name>
<dbReference type="AlphaFoldDB" id="A0AAJ8MZW0"/>
<feature type="compositionally biased region" description="Basic and acidic residues" evidence="1">
    <location>
        <begin position="145"/>
        <end position="158"/>
    </location>
</feature>
<feature type="compositionally biased region" description="Low complexity" evidence="1">
    <location>
        <begin position="380"/>
        <end position="392"/>
    </location>
</feature>
<feature type="compositionally biased region" description="Gly residues" evidence="1">
    <location>
        <begin position="700"/>
        <end position="712"/>
    </location>
</feature>
<feature type="region of interest" description="Disordered" evidence="1">
    <location>
        <begin position="591"/>
        <end position="756"/>
    </location>
</feature>
<dbReference type="KEGG" id="ksn:43588313"/>
<dbReference type="GeneID" id="43588313"/>
<accession>A0AAJ8MZW0</accession>
<dbReference type="RefSeq" id="XP_031861411.2">
    <property type="nucleotide sequence ID" value="XM_032004180.2"/>
</dbReference>
<keyword evidence="3" id="KW-1185">Reference proteome</keyword>
<feature type="compositionally biased region" description="Low complexity" evidence="1">
    <location>
        <begin position="73"/>
        <end position="87"/>
    </location>
</feature>
<feature type="compositionally biased region" description="Low complexity" evidence="1">
    <location>
        <begin position="44"/>
        <end position="61"/>
    </location>
</feature>
<feature type="compositionally biased region" description="Polar residues" evidence="1">
    <location>
        <begin position="368"/>
        <end position="378"/>
    </location>
</feature>
<feature type="region of interest" description="Disordered" evidence="1">
    <location>
        <begin position="281"/>
        <end position="323"/>
    </location>
</feature>
<feature type="region of interest" description="Disordered" evidence="1">
    <location>
        <begin position="33"/>
        <end position="172"/>
    </location>
</feature>
<proteinExistence type="predicted"/>
<feature type="compositionally biased region" description="Polar residues" evidence="1">
    <location>
        <begin position="345"/>
        <end position="357"/>
    </location>
</feature>
<gene>
    <name evidence="2" type="ORF">CI109_105675</name>
</gene>
<protein>
    <submittedName>
        <fullName evidence="2">Uncharacterized protein</fullName>
    </submittedName>
</protein>
<feature type="region of interest" description="Disordered" evidence="1">
    <location>
        <begin position="336"/>
        <end position="392"/>
    </location>
</feature>
<feature type="compositionally biased region" description="Basic and acidic residues" evidence="1">
    <location>
        <begin position="62"/>
        <end position="72"/>
    </location>
</feature>
<dbReference type="EMBL" id="CP144060">
    <property type="protein sequence ID" value="WWD21191.1"/>
    <property type="molecule type" value="Genomic_DNA"/>
</dbReference>
<feature type="compositionally biased region" description="Low complexity" evidence="1">
    <location>
        <begin position="281"/>
        <end position="292"/>
    </location>
</feature>
<evidence type="ECO:0000313" key="2">
    <source>
        <dbReference type="EMBL" id="WWD21191.1"/>
    </source>
</evidence>